<dbReference type="GO" id="GO:0016020">
    <property type="term" value="C:membrane"/>
    <property type="evidence" value="ECO:0007669"/>
    <property type="project" value="InterPro"/>
</dbReference>
<keyword evidence="2" id="KW-0812">Transmembrane</keyword>
<evidence type="ECO:0000256" key="1">
    <source>
        <dbReference type="RuleBase" id="RU004349"/>
    </source>
</evidence>
<evidence type="ECO:0000256" key="2">
    <source>
        <dbReference type="SAM" id="Phobius"/>
    </source>
</evidence>
<dbReference type="PANTHER" id="PTHR10906">
    <property type="entry name" value="SECY/SEC61-ALPHA FAMILY MEMBER"/>
    <property type="match status" value="1"/>
</dbReference>
<gene>
    <name evidence="3" type="ORF">SAMEA4029009_CIC11G00000003511</name>
</gene>
<feature type="transmembrane region" description="Helical" evidence="2">
    <location>
        <begin position="420"/>
        <end position="441"/>
    </location>
</feature>
<accession>A0A1L0DHV2</accession>
<dbReference type="Proteomes" id="UP000182259">
    <property type="component" value="Chromosome IV"/>
</dbReference>
<dbReference type="InterPro" id="IPR023201">
    <property type="entry name" value="SecY_dom_sf"/>
</dbReference>
<dbReference type="EMBL" id="LT635767">
    <property type="protein sequence ID" value="SGZ55520.1"/>
    <property type="molecule type" value="Genomic_DNA"/>
</dbReference>
<dbReference type="GO" id="GO:0015031">
    <property type="term" value="P:protein transport"/>
    <property type="evidence" value="ECO:0007669"/>
    <property type="project" value="InterPro"/>
</dbReference>
<dbReference type="SUPFAM" id="SSF103491">
    <property type="entry name" value="Preprotein translocase SecY subunit"/>
    <property type="match status" value="1"/>
</dbReference>
<feature type="transmembrane region" description="Helical" evidence="2">
    <location>
        <begin position="181"/>
        <end position="200"/>
    </location>
</feature>
<feature type="transmembrane region" description="Helical" evidence="2">
    <location>
        <begin position="294"/>
        <end position="315"/>
    </location>
</feature>
<evidence type="ECO:0000313" key="4">
    <source>
        <dbReference type="Proteomes" id="UP000182259"/>
    </source>
</evidence>
<feature type="transmembrane region" description="Helical" evidence="2">
    <location>
        <begin position="366"/>
        <end position="387"/>
    </location>
</feature>
<organism evidence="3 4">
    <name type="scientific">Sungouiella intermedia</name>
    <dbReference type="NCBI Taxonomy" id="45354"/>
    <lineage>
        <taxon>Eukaryota</taxon>
        <taxon>Fungi</taxon>
        <taxon>Dikarya</taxon>
        <taxon>Ascomycota</taxon>
        <taxon>Saccharomycotina</taxon>
        <taxon>Pichiomycetes</taxon>
        <taxon>Metschnikowiaceae</taxon>
        <taxon>Sungouiella</taxon>
    </lineage>
</organism>
<name>A0A1L0DHV2_9ASCO</name>
<keyword evidence="2" id="KW-0472">Membrane</keyword>
<feature type="transmembrane region" description="Helical" evidence="2">
    <location>
        <begin position="31"/>
        <end position="52"/>
    </location>
</feature>
<dbReference type="InterPro" id="IPR002208">
    <property type="entry name" value="SecY/SEC61-alpha"/>
</dbReference>
<feature type="transmembrane region" description="Helical" evidence="2">
    <location>
        <begin position="80"/>
        <end position="101"/>
    </location>
</feature>
<evidence type="ECO:0000313" key="3">
    <source>
        <dbReference type="EMBL" id="SGZ55520.1"/>
    </source>
</evidence>
<feature type="transmembrane region" description="Helical" evidence="2">
    <location>
        <begin position="122"/>
        <end position="141"/>
    </location>
</feature>
<feature type="transmembrane region" description="Helical" evidence="2">
    <location>
        <begin position="153"/>
        <end position="174"/>
    </location>
</feature>
<dbReference type="Pfam" id="PF00344">
    <property type="entry name" value="SecY"/>
    <property type="match status" value="1"/>
</dbReference>
<dbReference type="Gene3D" id="1.10.3370.10">
    <property type="entry name" value="SecY subunit domain"/>
    <property type="match status" value="1"/>
</dbReference>
<keyword evidence="2" id="KW-1133">Transmembrane helix</keyword>
<feature type="transmembrane region" description="Helical" evidence="2">
    <location>
        <begin position="254"/>
        <end position="273"/>
    </location>
</feature>
<sequence>MIRLLDLVKFFSAILPEIEFPDEKISLDEKVIFTIGSGLLFFLSQLPIYGLVKDATLKMADPYPALRPLFALEQGSLLELGLLPIITSAFVWQIAAGLKLINVNFNYAQDRELFQTAQKLTALVLASVFAVALIASGYYIPVLANYSGESVPYGSYALIFTQIVGWNFILNLIAEVIDKGYGFGSGPLCFIAVNAATQLVRDVVGVEAVTAVPDGVPETYGVVTYFIRALFSMELKNIKDAAIGIFARANFPNLPLVLILIATGLATIALQNVRVELPIRSNKARGTANVYPIRLLYTGALPVLFAFTVLANIQLSLHFASIALQPFYPVISKILESRSDAGSVVSGLSFYVSAPASLSESVLSPIRAVVFSSSVLVLATTFAHFWANISGSAPKDIARQFKDQSIIIAGKRDVSITKELSKIVPVAAVTGAFSLAVVALAGELLGSSGNAAAVTVGICAAFAILEDFMMDFQQSGGNSQLMNSLGGFQ</sequence>
<dbReference type="AlphaFoldDB" id="A0A1L0DHV2"/>
<comment type="similarity">
    <text evidence="1">Belongs to the SecY/SEC61-alpha family.</text>
</comment>
<protein>
    <submittedName>
        <fullName evidence="3">CIC11C00000003511</fullName>
    </submittedName>
</protein>
<reference evidence="3 4" key="1">
    <citation type="submission" date="2016-10" db="EMBL/GenBank/DDBJ databases">
        <authorList>
            <person name="de Groot N.N."/>
        </authorList>
    </citation>
    <scope>NUCLEOTIDE SEQUENCE [LARGE SCALE GENOMIC DNA]</scope>
    <source>
        <strain evidence="3 4">PYCC 4715</strain>
    </source>
</reference>
<feature type="transmembrane region" description="Helical" evidence="2">
    <location>
        <begin position="447"/>
        <end position="465"/>
    </location>
</feature>
<dbReference type="PIRSF" id="PIRSF004557">
    <property type="entry name" value="SecY"/>
    <property type="match status" value="1"/>
</dbReference>
<proteinExistence type="inferred from homology"/>